<dbReference type="InterPro" id="IPR002938">
    <property type="entry name" value="FAD-bd"/>
</dbReference>
<dbReference type="EMBL" id="JBHUDK010000016">
    <property type="protein sequence ID" value="MFD1600631.1"/>
    <property type="molecule type" value="Genomic_DNA"/>
</dbReference>
<dbReference type="Gene3D" id="3.30.9.100">
    <property type="match status" value="1"/>
</dbReference>
<gene>
    <name evidence="2" type="ORF">ACFSBX_16960</name>
</gene>
<evidence type="ECO:0000313" key="2">
    <source>
        <dbReference type="EMBL" id="MFD1600631.1"/>
    </source>
</evidence>
<dbReference type="SUPFAM" id="SSF51905">
    <property type="entry name" value="FAD/NAD(P)-binding domain"/>
    <property type="match status" value="1"/>
</dbReference>
<accession>A0ABD6CR59</accession>
<sequence length="460" mass="51056">MTYETTRRYALRTSVSRDGTSIVLGASITGLCAARVLSEIFDEVIIIERDEIESSAEYEVRDGVPQGNHLHVLQDGGRKTLEDLFPGFSESLLSNGGLLVNYGTEFTVHDRGHKLPPGETQTELYTATRSLYEQVIRNRVLSRDNVTVQDQTQFTLYTTDNQAESVIGVRVTPRQKSSVASTDDIPETKTIPASLVVDATGRTSKTPKWLANNGYSRPKTDTVHIGVSYASVLVDRPTERRDGIAISPSQQNYRGGGVIPVENGKWLVTIFGMHEDEIPKRQCEVKTFAETLSSPWIANLLSEHTVSSEVSVYQFPASIRRRYTELNEFPENLVVIGDAITSQNPLYGQGMSLSAFQTVHLHHTLAEESSRPIGQRFFERVSPLLSRTWTITTATDHQYPETTGPVPTGSSVFNWFTRRVLQTAAEDPAVVSTYLQVHSLQSPPTKFLSPRILSKVLAPS</sequence>
<dbReference type="AlphaFoldDB" id="A0ABD6CR59"/>
<proteinExistence type="predicted"/>
<evidence type="ECO:0000313" key="3">
    <source>
        <dbReference type="Proteomes" id="UP001597085"/>
    </source>
</evidence>
<protein>
    <submittedName>
        <fullName evidence="2">FAD-dependent oxidoreductase</fullName>
    </submittedName>
</protein>
<dbReference type="InterPro" id="IPR036188">
    <property type="entry name" value="FAD/NAD-bd_sf"/>
</dbReference>
<name>A0ABD6CR59_9EURY</name>
<dbReference type="RefSeq" id="WP_390278320.1">
    <property type="nucleotide sequence ID" value="NZ_JBHUDK010000016.1"/>
</dbReference>
<dbReference type="Pfam" id="PF01494">
    <property type="entry name" value="FAD_binding_3"/>
    <property type="match status" value="1"/>
</dbReference>
<dbReference type="Gene3D" id="3.50.50.60">
    <property type="entry name" value="FAD/NAD(P)-binding domain"/>
    <property type="match status" value="1"/>
</dbReference>
<reference evidence="2 3" key="1">
    <citation type="journal article" date="2019" name="Int. J. Syst. Evol. Microbiol.">
        <title>The Global Catalogue of Microorganisms (GCM) 10K type strain sequencing project: providing services to taxonomists for standard genome sequencing and annotation.</title>
        <authorList>
            <consortium name="The Broad Institute Genomics Platform"/>
            <consortium name="The Broad Institute Genome Sequencing Center for Infectious Disease"/>
            <person name="Wu L."/>
            <person name="Ma J."/>
        </authorList>
    </citation>
    <scope>NUCLEOTIDE SEQUENCE [LARGE SCALE GENOMIC DNA]</scope>
    <source>
        <strain evidence="2 3">CGMCC 1.12121</strain>
    </source>
</reference>
<dbReference type="Proteomes" id="UP001597085">
    <property type="component" value="Unassembled WGS sequence"/>
</dbReference>
<evidence type="ECO:0000259" key="1">
    <source>
        <dbReference type="Pfam" id="PF01494"/>
    </source>
</evidence>
<organism evidence="2 3">
    <name type="scientific">Halobellus rarus</name>
    <dbReference type="NCBI Taxonomy" id="1126237"/>
    <lineage>
        <taxon>Archaea</taxon>
        <taxon>Methanobacteriati</taxon>
        <taxon>Methanobacteriota</taxon>
        <taxon>Stenosarchaea group</taxon>
        <taxon>Halobacteria</taxon>
        <taxon>Halobacteriales</taxon>
        <taxon>Haloferacaceae</taxon>
        <taxon>Halobellus</taxon>
    </lineage>
</organism>
<keyword evidence="3" id="KW-1185">Reference proteome</keyword>
<comment type="caution">
    <text evidence="2">The sequence shown here is derived from an EMBL/GenBank/DDBJ whole genome shotgun (WGS) entry which is preliminary data.</text>
</comment>
<dbReference type="PANTHER" id="PTHR43422:SF3">
    <property type="entry name" value="THIAMINE THIAZOLE SYNTHASE"/>
    <property type="match status" value="1"/>
</dbReference>
<dbReference type="PANTHER" id="PTHR43422">
    <property type="entry name" value="THIAMINE THIAZOLE SYNTHASE"/>
    <property type="match status" value="1"/>
</dbReference>
<feature type="domain" description="FAD-binding" evidence="1">
    <location>
        <begin position="22"/>
        <end position="367"/>
    </location>
</feature>